<comment type="caution">
    <text evidence="4">The sequence shown here is derived from an EMBL/GenBank/DDBJ whole genome shotgun (WGS) entry which is preliminary data.</text>
</comment>
<protein>
    <submittedName>
        <fullName evidence="4">Uncharacterized protein</fullName>
    </submittedName>
</protein>
<organism evidence="4 5">
    <name type="scientific">Limosilactobacillus fastidiosus</name>
    <dbReference type="NCBI Taxonomy" id="2759855"/>
    <lineage>
        <taxon>Bacteria</taxon>
        <taxon>Bacillati</taxon>
        <taxon>Bacillota</taxon>
        <taxon>Bacilli</taxon>
        <taxon>Lactobacillales</taxon>
        <taxon>Lactobacillaceae</taxon>
        <taxon>Limosilactobacillus</taxon>
    </lineage>
</organism>
<reference evidence="5 6" key="1">
    <citation type="submission" date="2020-07" db="EMBL/GenBank/DDBJ databases">
        <title>Description of Limosilactobacillus balticus sp. nov., Limosilactobacillus agrestis sp. nov., Limosilactobacillus albertensis sp. nov., Limosilactobacillus rudii sp. nov., Limosilactobacillus fastidiosus sp. nov., five novel Limosilactobacillus species isolated from the vertebrate gastrointestinal tract, and proposal of 6 subspecies of Limosilactobacillus reuteri adapted to the gastrointestinal tract of specific vertebrate hosts.</title>
        <authorList>
            <person name="Li F."/>
            <person name="Cheng C."/>
            <person name="Zheng J."/>
            <person name="Quevedo R.M."/>
            <person name="Li J."/>
            <person name="Roos S."/>
            <person name="Gaenzle M.G."/>
            <person name="Walter J."/>
        </authorList>
    </citation>
    <scope>NUCLEOTIDE SEQUENCE [LARGE SCALE GENOMIC DNA]</scope>
    <source>
        <strain evidence="4 5">WF-MA3-C</strain>
        <strain evidence="3 6">WF-MO7-1</strain>
    </source>
</reference>
<evidence type="ECO:0000313" key="5">
    <source>
        <dbReference type="Proteomes" id="UP000518255"/>
    </source>
</evidence>
<evidence type="ECO:0000313" key="6">
    <source>
        <dbReference type="Proteomes" id="UP000544052"/>
    </source>
</evidence>
<sequence length="676" mass="79078">MGLFTKTGEDSPDIIYTQEFRVANGVRYLGYMERENAVSPEQENDLQRERNIQNDPDVGKNFKGYLGYTDRKAATKMEDDLTNEEKGDYPTFTQGSYELSEKQHQELINNLKQAQKNKSLLWAGVISFSPEFIKKSGLINADGSVNQKAIKTAVMNAMPDYLRAEGLDNPQTFWWGDIHLNTNHVHVHLAISQKKNTRPLKENGEPKGMFHTKSIRKLKSILHHELANEESRTRTIALEKSLDYHKGVMKNLESRLIKQDQHLEKLLVNLQQTLPDYKDKRKWRASNHSVEFKESRELAYNLVDYLLDHQLSSSYKFYTNSSQQLDEVAKVSYGNNIKDTVQPRDDKLRDQLVNLLFTNLRDYESKRKLYKKDRLQILKDQGPELNKRIMKAEETALKSMDGSSDVTREIRMRLGLRRYYLKLYNLDQQIDDLTKRIDGLYSLGELTKLSPFIRYYQEQQVLLKIEKKPQRGLTQQEKELQTVLRGKYQDVKKLSIEKATPDRISKRLEQLKKEQQLLKSNRKDPGIKYITSDLKQLLNQYQDEIKVLQIKGQIHENNNKLPLNERKGVNGPLFQELKKIYLGIEDPANHPNRPVIDYLDKHLFNKQLPKSKKSTKREPPKKSAVLAQGITRSLSNLIESSKSSSKYRSKRALRERLDKDDDLEREDEKERRREER</sequence>
<dbReference type="AlphaFoldDB" id="A0A7W3TY25"/>
<dbReference type="Proteomes" id="UP000544052">
    <property type="component" value="Unassembled WGS sequence"/>
</dbReference>
<evidence type="ECO:0000256" key="1">
    <source>
        <dbReference type="SAM" id="Coils"/>
    </source>
</evidence>
<feature type="compositionally biased region" description="Basic and acidic residues" evidence="2">
    <location>
        <begin position="666"/>
        <end position="676"/>
    </location>
</feature>
<dbReference type="RefSeq" id="WP_182580186.1">
    <property type="nucleotide sequence ID" value="NZ_JACIUY010000042.1"/>
</dbReference>
<evidence type="ECO:0000256" key="2">
    <source>
        <dbReference type="SAM" id="MobiDB-lite"/>
    </source>
</evidence>
<feature type="region of interest" description="Disordered" evidence="2">
    <location>
        <begin position="608"/>
        <end position="676"/>
    </location>
</feature>
<feature type="compositionally biased region" description="Low complexity" evidence="2">
    <location>
        <begin position="632"/>
        <end position="644"/>
    </location>
</feature>
<evidence type="ECO:0000313" key="4">
    <source>
        <dbReference type="EMBL" id="MBB1085386.1"/>
    </source>
</evidence>
<feature type="coiled-coil region" evidence="1">
    <location>
        <begin position="531"/>
        <end position="558"/>
    </location>
</feature>
<dbReference type="EMBL" id="JACIUY010000042">
    <property type="protein sequence ID" value="MBB1085386.1"/>
    <property type="molecule type" value="Genomic_DNA"/>
</dbReference>
<dbReference type="InterPro" id="IPR041073">
    <property type="entry name" value="MobL"/>
</dbReference>
<keyword evidence="1" id="KW-0175">Coiled coil</keyword>
<dbReference type="EMBL" id="JACIUZ010000036">
    <property type="protein sequence ID" value="MBB1063198.1"/>
    <property type="molecule type" value="Genomic_DNA"/>
</dbReference>
<evidence type="ECO:0000313" key="3">
    <source>
        <dbReference type="EMBL" id="MBB1063198.1"/>
    </source>
</evidence>
<name>A0A7W3TY25_9LACO</name>
<dbReference type="Pfam" id="PF18555">
    <property type="entry name" value="MobL"/>
    <property type="match status" value="1"/>
</dbReference>
<keyword evidence="6" id="KW-1185">Reference proteome</keyword>
<gene>
    <name evidence="4" type="ORF">H5R63_00965</name>
    <name evidence="3" type="ORF">H5R64_05395</name>
</gene>
<accession>A0A7W3TY25</accession>
<dbReference type="Proteomes" id="UP000518255">
    <property type="component" value="Unassembled WGS sequence"/>
</dbReference>
<proteinExistence type="predicted"/>